<proteinExistence type="predicted"/>
<dbReference type="Proteomes" id="UP000192330">
    <property type="component" value="Unassembled WGS sequence"/>
</dbReference>
<organism evidence="1 2">
    <name type="scientific">Primorskyibacter flagellatus</name>
    <dbReference type="NCBI Taxonomy" id="1387277"/>
    <lineage>
        <taxon>Bacteria</taxon>
        <taxon>Pseudomonadati</taxon>
        <taxon>Pseudomonadota</taxon>
        <taxon>Alphaproteobacteria</taxon>
        <taxon>Rhodobacterales</taxon>
        <taxon>Roseobacteraceae</taxon>
        <taxon>Primorskyibacter</taxon>
    </lineage>
</organism>
<dbReference type="EMBL" id="FWYD01000001">
    <property type="protein sequence ID" value="SMC47597.1"/>
    <property type="molecule type" value="Genomic_DNA"/>
</dbReference>
<reference evidence="1 2" key="1">
    <citation type="submission" date="2017-04" db="EMBL/GenBank/DDBJ databases">
        <authorList>
            <person name="Afonso C.L."/>
            <person name="Miller P.J."/>
            <person name="Scott M.A."/>
            <person name="Spackman E."/>
            <person name="Goraichik I."/>
            <person name="Dimitrov K.M."/>
            <person name="Suarez D.L."/>
            <person name="Swayne D.E."/>
        </authorList>
    </citation>
    <scope>NUCLEOTIDE SEQUENCE [LARGE SCALE GENOMIC DNA]</scope>
    <source>
        <strain evidence="1 2">CGMCC 1.12644</strain>
    </source>
</reference>
<protein>
    <submittedName>
        <fullName evidence="1">Uncharacterized protein</fullName>
    </submittedName>
</protein>
<dbReference type="AlphaFoldDB" id="A0A1W1ZGT4"/>
<accession>A0A1W1ZGT4</accession>
<evidence type="ECO:0000313" key="2">
    <source>
        <dbReference type="Proteomes" id="UP000192330"/>
    </source>
</evidence>
<evidence type="ECO:0000313" key="1">
    <source>
        <dbReference type="EMBL" id="SMC47597.1"/>
    </source>
</evidence>
<gene>
    <name evidence="1" type="ORF">SAMN06295998_101568</name>
</gene>
<sequence length="167" mass="19001">MKVGYCLGSAESALGFINSPGGLWYHAIGLFNAFYSLNEEMVRRTQNSADANLNAAIVAWRANNKEKIDSFFGKARQIATHRGGIYTEEFQHWEIDHANDTEHPYMRSYVTVDDTDIKRMEGSDFIELCLRAMTFMREGIVEIDVDYRARGGGQHALPPDLRDEDLF</sequence>
<name>A0A1W1ZGT4_9RHOB</name>
<keyword evidence="2" id="KW-1185">Reference proteome</keyword>